<dbReference type="OrthoDB" id="905812at2"/>
<dbReference type="InterPro" id="IPR041700">
    <property type="entry name" value="OMP_b-brl_3"/>
</dbReference>
<evidence type="ECO:0000256" key="6">
    <source>
        <dbReference type="ARBA" id="ARBA00023136"/>
    </source>
</evidence>
<dbReference type="GO" id="GO:0044718">
    <property type="term" value="P:siderophore transmembrane transport"/>
    <property type="evidence" value="ECO:0007669"/>
    <property type="project" value="TreeGrafter"/>
</dbReference>
<protein>
    <submittedName>
        <fullName evidence="13">TonB-dependent receptor-like protein</fullName>
    </submittedName>
</protein>
<dbReference type="PROSITE" id="PS52016">
    <property type="entry name" value="TONB_DEPENDENT_REC_3"/>
    <property type="match status" value="1"/>
</dbReference>
<evidence type="ECO:0000256" key="9">
    <source>
        <dbReference type="SAM" id="MobiDB-lite"/>
    </source>
</evidence>
<feature type="domain" description="TonB-dependent receptor plug" evidence="11">
    <location>
        <begin position="141"/>
        <end position="230"/>
    </location>
</feature>
<evidence type="ECO:0000256" key="8">
    <source>
        <dbReference type="PROSITE-ProRule" id="PRU01360"/>
    </source>
</evidence>
<feature type="signal peptide" evidence="10">
    <location>
        <begin position="1"/>
        <end position="20"/>
    </location>
</feature>
<evidence type="ECO:0000313" key="14">
    <source>
        <dbReference type="Proteomes" id="UP000245535"/>
    </source>
</evidence>
<dbReference type="Pfam" id="PF14905">
    <property type="entry name" value="OMP_b-brl_3"/>
    <property type="match status" value="1"/>
</dbReference>
<organism evidence="13 14">
    <name type="scientific">Sediminitomix flava</name>
    <dbReference type="NCBI Taxonomy" id="379075"/>
    <lineage>
        <taxon>Bacteria</taxon>
        <taxon>Pseudomonadati</taxon>
        <taxon>Bacteroidota</taxon>
        <taxon>Cytophagia</taxon>
        <taxon>Cytophagales</taxon>
        <taxon>Flammeovirgaceae</taxon>
        <taxon>Sediminitomix</taxon>
    </lineage>
</organism>
<dbReference type="InterPro" id="IPR012910">
    <property type="entry name" value="Plug_dom"/>
</dbReference>
<comment type="subcellular location">
    <subcellularLocation>
        <location evidence="1 8">Cell outer membrane</location>
        <topology evidence="1 8">Multi-pass membrane protein</topology>
    </subcellularLocation>
</comment>
<evidence type="ECO:0000256" key="4">
    <source>
        <dbReference type="ARBA" id="ARBA00022692"/>
    </source>
</evidence>
<dbReference type="RefSeq" id="WP_109618626.1">
    <property type="nucleotide sequence ID" value="NZ_QGDO01000003.1"/>
</dbReference>
<name>A0A315Z9F3_SEDFL</name>
<feature type="domain" description="Outer membrane protein beta-barrel" evidence="12">
    <location>
        <begin position="386"/>
        <end position="791"/>
    </location>
</feature>
<dbReference type="Proteomes" id="UP000245535">
    <property type="component" value="Unassembled WGS sequence"/>
</dbReference>
<dbReference type="Gene3D" id="2.170.130.10">
    <property type="entry name" value="TonB-dependent receptor, plug domain"/>
    <property type="match status" value="1"/>
</dbReference>
<feature type="chain" id="PRO_5016436983" evidence="10">
    <location>
        <begin position="21"/>
        <end position="816"/>
    </location>
</feature>
<dbReference type="EMBL" id="QGDO01000003">
    <property type="protein sequence ID" value="PWJ42040.1"/>
    <property type="molecule type" value="Genomic_DNA"/>
</dbReference>
<keyword evidence="5 10" id="KW-0732">Signal</keyword>
<evidence type="ECO:0000259" key="11">
    <source>
        <dbReference type="Pfam" id="PF07715"/>
    </source>
</evidence>
<dbReference type="GO" id="GO:0009279">
    <property type="term" value="C:cell outer membrane"/>
    <property type="evidence" value="ECO:0007669"/>
    <property type="project" value="UniProtKB-SubCell"/>
</dbReference>
<evidence type="ECO:0000256" key="5">
    <source>
        <dbReference type="ARBA" id="ARBA00022729"/>
    </source>
</evidence>
<dbReference type="SUPFAM" id="SSF49464">
    <property type="entry name" value="Carboxypeptidase regulatory domain-like"/>
    <property type="match status" value="1"/>
</dbReference>
<comment type="caution">
    <text evidence="13">The sequence shown here is derived from an EMBL/GenBank/DDBJ whole genome shotgun (WGS) entry which is preliminary data.</text>
</comment>
<dbReference type="Pfam" id="PF13715">
    <property type="entry name" value="CarbopepD_reg_2"/>
    <property type="match status" value="1"/>
</dbReference>
<feature type="region of interest" description="Disordered" evidence="9">
    <location>
        <begin position="797"/>
        <end position="816"/>
    </location>
</feature>
<reference evidence="13 14" key="1">
    <citation type="submission" date="2018-03" db="EMBL/GenBank/DDBJ databases">
        <title>Genomic Encyclopedia of Archaeal and Bacterial Type Strains, Phase II (KMG-II): from individual species to whole genera.</title>
        <authorList>
            <person name="Goeker M."/>
        </authorList>
    </citation>
    <scope>NUCLEOTIDE SEQUENCE [LARGE SCALE GENOMIC DNA]</scope>
    <source>
        <strain evidence="13 14">DSM 28229</strain>
    </source>
</reference>
<evidence type="ECO:0000256" key="7">
    <source>
        <dbReference type="ARBA" id="ARBA00023237"/>
    </source>
</evidence>
<evidence type="ECO:0000256" key="1">
    <source>
        <dbReference type="ARBA" id="ARBA00004571"/>
    </source>
</evidence>
<accession>A0A315Z9F3</accession>
<keyword evidence="2 8" id="KW-0813">Transport</keyword>
<evidence type="ECO:0000259" key="12">
    <source>
        <dbReference type="Pfam" id="PF14905"/>
    </source>
</evidence>
<gene>
    <name evidence="13" type="ORF">BC781_103290</name>
</gene>
<dbReference type="InterPro" id="IPR039426">
    <property type="entry name" value="TonB-dep_rcpt-like"/>
</dbReference>
<evidence type="ECO:0000256" key="10">
    <source>
        <dbReference type="SAM" id="SignalP"/>
    </source>
</evidence>
<dbReference type="InterPro" id="IPR037066">
    <property type="entry name" value="Plug_dom_sf"/>
</dbReference>
<dbReference type="AlphaFoldDB" id="A0A315Z9F3"/>
<dbReference type="InterPro" id="IPR036942">
    <property type="entry name" value="Beta-barrel_TonB_sf"/>
</dbReference>
<dbReference type="PANTHER" id="PTHR30069">
    <property type="entry name" value="TONB-DEPENDENT OUTER MEMBRANE RECEPTOR"/>
    <property type="match status" value="1"/>
</dbReference>
<dbReference type="PANTHER" id="PTHR30069:SF29">
    <property type="entry name" value="HEMOGLOBIN AND HEMOGLOBIN-HAPTOGLOBIN-BINDING PROTEIN 1-RELATED"/>
    <property type="match status" value="1"/>
</dbReference>
<dbReference type="Gene3D" id="2.40.170.20">
    <property type="entry name" value="TonB-dependent receptor, beta-barrel domain"/>
    <property type="match status" value="1"/>
</dbReference>
<feature type="compositionally biased region" description="Gly residues" evidence="9">
    <location>
        <begin position="806"/>
        <end position="816"/>
    </location>
</feature>
<evidence type="ECO:0000256" key="2">
    <source>
        <dbReference type="ARBA" id="ARBA00022448"/>
    </source>
</evidence>
<keyword evidence="4 8" id="KW-0812">Transmembrane</keyword>
<evidence type="ECO:0000256" key="3">
    <source>
        <dbReference type="ARBA" id="ARBA00022452"/>
    </source>
</evidence>
<keyword evidence="14" id="KW-1185">Reference proteome</keyword>
<keyword evidence="13" id="KW-0675">Receptor</keyword>
<dbReference type="SUPFAM" id="SSF56935">
    <property type="entry name" value="Porins"/>
    <property type="match status" value="1"/>
</dbReference>
<dbReference type="Pfam" id="PF07715">
    <property type="entry name" value="Plug"/>
    <property type="match status" value="1"/>
</dbReference>
<keyword evidence="3 8" id="KW-1134">Transmembrane beta strand</keyword>
<dbReference type="InterPro" id="IPR008969">
    <property type="entry name" value="CarboxyPept-like_regulatory"/>
</dbReference>
<keyword evidence="6 8" id="KW-0472">Membrane</keyword>
<comment type="similarity">
    <text evidence="8">Belongs to the TonB-dependent receptor family.</text>
</comment>
<sequence length="816" mass="92077">MKLQLILLSFFLAFTQFAFAQGPRAGGMPPMSNGTIFGKVVEEDGTTPIEFASVVLHQSSDDKVIGGGITNEKGFFRISKIDEGNYYIQVKFMGYETTRIDSFDMGTEAKRVGKIVLKSSATELEEVSVSADRPKVEYNIDRKVINVSNLATAMSGTAVEVLENLPSIQVDAEGEVSLRGSSDFTVFIDGRPSVFSGSDALKQLPASSIASIEVITNPSAKYDPDGTSGIINIITKKKMGGFSGVANVHGGNQGRYGSDALFSYKTGKFNFYLGGDYNNYGRNGTSTNITNTYRGDTTFVQSAKGDAGRAFTPYNIKAGFDFDATKNDLFTLMFSKGQWGMNRTEESDFIDEEIINGVPSFSNSFFSDELFEIKNNYYTADLDYVHKFKDKKGHELSFGAYFRTSEKDESTENIFENSDGSYYKEGQYGTEYDKDKSLRLKLDYILPLGDNKFEAGYQARLERAEGYNELFLKDGSDGEWVLQDEFSFNNTYSRDIHSAYGIFSGKKNKLGYQFGLRAEYTDRQIKILELPEDDSHINRIDLFPTVHFSYQLPKEQQLMASYGRKINRPRSWYLEPFLTYSDAFNVRRGNPDLLPEFIDSYELGYQKNIKNATLSVEGYYRIEHNNIQRITLVYEEDPSKRISYPINVGTESTGGVEIMYSTPIVKWWHMNLATNLFSYSIEGKIEEQDISRSSFNWTANISNDLKLGKIGRLQISSRYYSPTVTAQGEREDMVSLDLGYRQQFMDGKFSLNVMARNILGTMNREQYTYGPDFDSYRNFEMLPSYSVSLSYRINNYKPKRGKRPSGSGGGGMEGDF</sequence>
<evidence type="ECO:0000313" key="13">
    <source>
        <dbReference type="EMBL" id="PWJ42040.1"/>
    </source>
</evidence>
<dbReference type="GO" id="GO:0015344">
    <property type="term" value="F:siderophore uptake transmembrane transporter activity"/>
    <property type="evidence" value="ECO:0007669"/>
    <property type="project" value="TreeGrafter"/>
</dbReference>
<dbReference type="InterPro" id="IPR013783">
    <property type="entry name" value="Ig-like_fold"/>
</dbReference>
<proteinExistence type="inferred from homology"/>
<keyword evidence="7 8" id="KW-0998">Cell outer membrane</keyword>
<dbReference type="Gene3D" id="2.60.40.10">
    <property type="entry name" value="Immunoglobulins"/>
    <property type="match status" value="1"/>
</dbReference>